<gene>
    <name evidence="11" type="ORF">BN980_GECA14s01462g</name>
</gene>
<comment type="caution">
    <text evidence="11">The sequence shown here is derived from an EMBL/GenBank/DDBJ whole genome shotgun (WGS) entry which is preliminary data.</text>
</comment>
<dbReference type="EMBL" id="CCBN010000014">
    <property type="protein sequence ID" value="CDO56233.1"/>
    <property type="molecule type" value="Genomic_DNA"/>
</dbReference>
<evidence type="ECO:0000256" key="3">
    <source>
        <dbReference type="ARBA" id="ARBA00022448"/>
    </source>
</evidence>
<dbReference type="PANTHER" id="PTHR13373:SF21">
    <property type="entry name" value="NUCLEAR PORE COMPLEX PROTEIN NUP85"/>
    <property type="match status" value="1"/>
</dbReference>
<dbReference type="GO" id="GO:0006606">
    <property type="term" value="P:protein import into nucleus"/>
    <property type="evidence" value="ECO:0007669"/>
    <property type="project" value="TreeGrafter"/>
</dbReference>
<feature type="region of interest" description="Disordered" evidence="10">
    <location>
        <begin position="64"/>
        <end position="95"/>
    </location>
</feature>
<keyword evidence="5 9" id="KW-0653">Protein transport</keyword>
<reference evidence="11" key="1">
    <citation type="submission" date="2014-03" db="EMBL/GenBank/DDBJ databases">
        <authorList>
            <person name="Casaregola S."/>
        </authorList>
    </citation>
    <scope>NUCLEOTIDE SEQUENCE [LARGE SCALE GENOMIC DNA]</scope>
    <source>
        <strain evidence="11">CLIB 918</strain>
    </source>
</reference>
<dbReference type="PANTHER" id="PTHR13373">
    <property type="entry name" value="FROUNT PROTEIN-RELATED"/>
    <property type="match status" value="1"/>
</dbReference>
<evidence type="ECO:0000256" key="10">
    <source>
        <dbReference type="SAM" id="MobiDB-lite"/>
    </source>
</evidence>
<evidence type="ECO:0000256" key="5">
    <source>
        <dbReference type="ARBA" id="ARBA00022927"/>
    </source>
</evidence>
<feature type="compositionally biased region" description="Basic and acidic residues" evidence="10">
    <location>
        <begin position="79"/>
        <end position="95"/>
    </location>
</feature>
<dbReference type="STRING" id="1173061.A0A0J9XFV0"/>
<comment type="function">
    <text evidence="9">Functions as a component of the nuclear pore complex (NPC).</text>
</comment>
<keyword evidence="4 9" id="KW-0509">mRNA transport</keyword>
<evidence type="ECO:0000313" key="12">
    <source>
        <dbReference type="Proteomes" id="UP000242525"/>
    </source>
</evidence>
<dbReference type="GO" id="GO:0031080">
    <property type="term" value="C:nuclear pore outer ring"/>
    <property type="evidence" value="ECO:0007669"/>
    <property type="project" value="TreeGrafter"/>
</dbReference>
<evidence type="ECO:0000256" key="8">
    <source>
        <dbReference type="ARBA" id="ARBA00023242"/>
    </source>
</evidence>
<comment type="subunit">
    <text evidence="9">Component of the nuclear pore complex (NPC).</text>
</comment>
<evidence type="ECO:0000256" key="4">
    <source>
        <dbReference type="ARBA" id="ARBA00022816"/>
    </source>
</evidence>
<keyword evidence="3 9" id="KW-0813">Transport</keyword>
<sequence length="690" mass="78044">MISFDELTHDDGTFPDAQAYGMSLYDIVAESELPEAPIPSGQLKQFLLNGRTLAFEMSPTQNEGVAWITKDPSSSTPDDGNKAKNDEPPVQPEEEKIYPVSIAGLDYTEEYRDFVRESYSALREILNVRFDNSVDIRFSPAVAGIVEHYADAIKKHSSNSQQLIDANNVIRCFLATSFQADNRNRIAKPFMDFVNYANVNPATEELADIMSSESPITHPLFWKCMTGLVLRNLLDLVAQSLEAVSDSVKDSNAELTIQQIVVLLKNYDSESEPYIFRSWKENVQQALQNAGLIKDVLLRQNLSGLLQILSGDKTAILAVSTSWFEAIAAFFCYIDPTKLRMEEYYETAVEQLPVDVTVAWEEGCAAVMNRQYLLAIEKIESLDPFAATVICESCDAKGLMNNYITETFNEVRSWLLTNFAKQCIADEGLQTVGIELLLLIRTDEAKEIFVEFIPRFFCKSFDDLSFAIEAATAFELPETVRTIHRIAARRFEFEGNYVEALTHWELSRDTKSLVHVAWKLFEKVLISGIPSDNELLVDAVNNRLDNELTPAVRNVLAPYAVLARAFNFLEDNKTTDAARHVAALFKFPYMPIKYYGLLFLLSSRLLDREQPRAFNSSEIVLLMQALDKWESPNNTADRDAGLKLLKECVTRQADQELANKFKRDFEQGTIFSELRIQLAKEVSRAYSEGF</sequence>
<organism evidence="11 12">
    <name type="scientific">Geotrichum candidum</name>
    <name type="common">Oospora lactis</name>
    <name type="synonym">Dipodascus geotrichum</name>
    <dbReference type="NCBI Taxonomy" id="1173061"/>
    <lineage>
        <taxon>Eukaryota</taxon>
        <taxon>Fungi</taxon>
        <taxon>Dikarya</taxon>
        <taxon>Ascomycota</taxon>
        <taxon>Saccharomycotina</taxon>
        <taxon>Dipodascomycetes</taxon>
        <taxon>Dipodascales</taxon>
        <taxon>Dipodascaceae</taxon>
        <taxon>Geotrichum</taxon>
    </lineage>
</organism>
<protein>
    <recommendedName>
        <fullName evidence="9">Nuclear pore complex protein Nup85</fullName>
    </recommendedName>
</protein>
<name>A0A0J9XFV0_GEOCN</name>
<evidence type="ECO:0000256" key="9">
    <source>
        <dbReference type="RuleBase" id="RU365073"/>
    </source>
</evidence>
<keyword evidence="9" id="KW-0472">Membrane</keyword>
<dbReference type="Pfam" id="PF07575">
    <property type="entry name" value="Nucleopor_Nup85"/>
    <property type="match status" value="1"/>
</dbReference>
<dbReference type="GO" id="GO:0017056">
    <property type="term" value="F:structural constituent of nuclear pore"/>
    <property type="evidence" value="ECO:0007669"/>
    <property type="project" value="TreeGrafter"/>
</dbReference>
<comment type="subcellular location">
    <subcellularLocation>
        <location evidence="1 9">Nucleus</location>
        <location evidence="1 9">Nuclear pore complex</location>
    </subcellularLocation>
</comment>
<dbReference type="InterPro" id="IPR011502">
    <property type="entry name" value="Nucleoporin_Nup85"/>
</dbReference>
<evidence type="ECO:0000256" key="6">
    <source>
        <dbReference type="ARBA" id="ARBA00023010"/>
    </source>
</evidence>
<keyword evidence="8 9" id="KW-0539">Nucleus</keyword>
<evidence type="ECO:0000256" key="2">
    <source>
        <dbReference type="ARBA" id="ARBA00005573"/>
    </source>
</evidence>
<dbReference type="OrthoDB" id="17644at2759"/>
<keyword evidence="7 9" id="KW-0906">Nuclear pore complex</keyword>
<comment type="similarity">
    <text evidence="2 9">Belongs to the nucleoporin Nup85 family.</text>
</comment>
<evidence type="ECO:0000256" key="1">
    <source>
        <dbReference type="ARBA" id="ARBA00004567"/>
    </source>
</evidence>
<dbReference type="GO" id="GO:0031965">
    <property type="term" value="C:nuclear membrane"/>
    <property type="evidence" value="ECO:0007669"/>
    <property type="project" value="UniProtKB-UniRule"/>
</dbReference>
<keyword evidence="6 9" id="KW-0811">Translocation</keyword>
<dbReference type="AlphaFoldDB" id="A0A0J9XFV0"/>
<dbReference type="GO" id="GO:0045893">
    <property type="term" value="P:positive regulation of DNA-templated transcription"/>
    <property type="evidence" value="ECO:0007669"/>
    <property type="project" value="TreeGrafter"/>
</dbReference>
<dbReference type="GO" id="GO:0006406">
    <property type="term" value="P:mRNA export from nucleus"/>
    <property type="evidence" value="ECO:0007669"/>
    <property type="project" value="TreeGrafter"/>
</dbReference>
<dbReference type="Proteomes" id="UP000242525">
    <property type="component" value="Unassembled WGS sequence"/>
</dbReference>
<proteinExistence type="inferred from homology"/>
<evidence type="ECO:0000313" key="11">
    <source>
        <dbReference type="EMBL" id="CDO56233.1"/>
    </source>
</evidence>
<keyword evidence="12" id="KW-1185">Reference proteome</keyword>
<accession>A0A0J9XFV0</accession>
<evidence type="ECO:0000256" key="7">
    <source>
        <dbReference type="ARBA" id="ARBA00023132"/>
    </source>
</evidence>